<feature type="active site" description="Charge relay system" evidence="3">
    <location>
        <position position="295"/>
    </location>
</feature>
<sequence>MIPPKLKRGDEIRVISPARSMKIISAESQNIAKKRLFNLGFKVTYGKHVNEYDELASSSIESRIRDLHEAFLDKNVKAILTTIGGFNSNQLLNYIDWDIINNNPKVFCGYSDITSISNAILKKTGLVSYYGPHYSSFGQELYFDYTLEYFRKCLLSTQPFELVASREWSDDAWYKDQSDRKLITNKGWVIINQGETQGTIIGGNLCTLNLLQGTEYFPNLEKTILFIEDDSDSSANVFDRDLQSLIHLPDFFKVKGLVIGRFQKKSKISINILNKIICKKELKNIPIVANLDFGHTDPKMTLPIGGTAIIDTQGAKPAIRILEH</sequence>
<dbReference type="AlphaFoldDB" id="A0A1F6G1J4"/>
<feature type="domain" description="LD-carboxypeptidase N-terminal" evidence="4">
    <location>
        <begin position="12"/>
        <end position="131"/>
    </location>
</feature>
<organism evidence="6 7">
    <name type="scientific">Candidatus Kuenenbacteria bacterium RIFCSPLOWO2_12_FULL_42_13</name>
    <dbReference type="NCBI Taxonomy" id="1798565"/>
    <lineage>
        <taxon>Bacteria</taxon>
        <taxon>Candidatus Kueneniibacteriota</taxon>
    </lineage>
</organism>
<comment type="caution">
    <text evidence="6">The sequence shown here is derived from an EMBL/GenBank/DDBJ whole genome shotgun (WGS) entry which is preliminary data.</text>
</comment>
<evidence type="ECO:0000313" key="7">
    <source>
        <dbReference type="Proteomes" id="UP000177320"/>
    </source>
</evidence>
<dbReference type="SUPFAM" id="SSF52317">
    <property type="entry name" value="Class I glutamine amidotransferase-like"/>
    <property type="match status" value="1"/>
</dbReference>
<dbReference type="InterPro" id="IPR027478">
    <property type="entry name" value="LdcA_N"/>
</dbReference>
<dbReference type="InterPro" id="IPR027461">
    <property type="entry name" value="Carboxypeptidase_A_C_sf"/>
</dbReference>
<feature type="active site" description="Charge relay system" evidence="3">
    <location>
        <position position="228"/>
    </location>
</feature>
<dbReference type="EMBL" id="MFNA01000030">
    <property type="protein sequence ID" value="OGG91992.1"/>
    <property type="molecule type" value="Genomic_DNA"/>
</dbReference>
<dbReference type="InterPro" id="IPR003507">
    <property type="entry name" value="S66_fam"/>
</dbReference>
<dbReference type="CDD" id="cd07062">
    <property type="entry name" value="Peptidase_S66_mccF_like"/>
    <property type="match status" value="1"/>
</dbReference>
<dbReference type="Pfam" id="PF02016">
    <property type="entry name" value="Peptidase_S66"/>
    <property type="match status" value="1"/>
</dbReference>
<comment type="similarity">
    <text evidence="1">Belongs to the peptidase S66 family.</text>
</comment>
<evidence type="ECO:0000259" key="5">
    <source>
        <dbReference type="Pfam" id="PF17676"/>
    </source>
</evidence>
<dbReference type="Pfam" id="PF17676">
    <property type="entry name" value="Peptidase_S66C"/>
    <property type="match status" value="1"/>
</dbReference>
<accession>A0A1F6G1J4</accession>
<evidence type="ECO:0000256" key="2">
    <source>
        <dbReference type="ARBA" id="ARBA00022801"/>
    </source>
</evidence>
<evidence type="ECO:0000256" key="1">
    <source>
        <dbReference type="ARBA" id="ARBA00010233"/>
    </source>
</evidence>
<keyword evidence="2" id="KW-0378">Hydrolase</keyword>
<reference evidence="6 7" key="1">
    <citation type="journal article" date="2016" name="Nat. Commun.">
        <title>Thousands of microbial genomes shed light on interconnected biogeochemical processes in an aquifer system.</title>
        <authorList>
            <person name="Anantharaman K."/>
            <person name="Brown C.T."/>
            <person name="Hug L.A."/>
            <person name="Sharon I."/>
            <person name="Castelle C.J."/>
            <person name="Probst A.J."/>
            <person name="Thomas B.C."/>
            <person name="Singh A."/>
            <person name="Wilkins M.J."/>
            <person name="Karaoz U."/>
            <person name="Brodie E.L."/>
            <person name="Williams K.H."/>
            <person name="Hubbard S.S."/>
            <person name="Banfield J.F."/>
        </authorList>
    </citation>
    <scope>NUCLEOTIDE SEQUENCE [LARGE SCALE GENOMIC DNA]</scope>
</reference>
<feature type="active site" description="Nucleophile" evidence="3">
    <location>
        <position position="111"/>
    </location>
</feature>
<dbReference type="GO" id="GO:0016787">
    <property type="term" value="F:hydrolase activity"/>
    <property type="evidence" value="ECO:0007669"/>
    <property type="project" value="UniProtKB-KW"/>
</dbReference>
<dbReference type="PANTHER" id="PTHR30237:SF6">
    <property type="entry name" value="CARBOXYPEPTIDASE YOCD-RELATED"/>
    <property type="match status" value="1"/>
</dbReference>
<dbReference type="PIRSF" id="PIRSF028757">
    <property type="entry name" value="LD-carboxypeptidase"/>
    <property type="match status" value="1"/>
</dbReference>
<proteinExistence type="inferred from homology"/>
<dbReference type="SUPFAM" id="SSF141986">
    <property type="entry name" value="LD-carboxypeptidase A C-terminal domain-like"/>
    <property type="match status" value="1"/>
</dbReference>
<dbReference type="InterPro" id="IPR040449">
    <property type="entry name" value="Peptidase_S66_N"/>
</dbReference>
<name>A0A1F6G1J4_9BACT</name>
<dbReference type="Gene3D" id="3.40.50.10740">
    <property type="entry name" value="Class I glutamine amidotransferase-like"/>
    <property type="match status" value="1"/>
</dbReference>
<dbReference type="Gene3D" id="3.50.30.60">
    <property type="entry name" value="LD-carboxypeptidase A C-terminal domain-like"/>
    <property type="match status" value="1"/>
</dbReference>
<gene>
    <name evidence="6" type="ORF">A3H03_00830</name>
</gene>
<dbReference type="InterPro" id="IPR040921">
    <property type="entry name" value="Peptidase_S66C"/>
</dbReference>
<dbReference type="Proteomes" id="UP000177320">
    <property type="component" value="Unassembled WGS sequence"/>
</dbReference>
<dbReference type="PANTHER" id="PTHR30237">
    <property type="entry name" value="MURAMOYLTETRAPEPTIDE CARBOXYPEPTIDASE"/>
    <property type="match status" value="1"/>
</dbReference>
<evidence type="ECO:0000313" key="6">
    <source>
        <dbReference type="EMBL" id="OGG91992.1"/>
    </source>
</evidence>
<dbReference type="InterPro" id="IPR029062">
    <property type="entry name" value="Class_I_gatase-like"/>
</dbReference>
<feature type="domain" description="LD-carboxypeptidase C-terminal" evidence="5">
    <location>
        <begin position="197"/>
        <end position="308"/>
    </location>
</feature>
<protein>
    <submittedName>
        <fullName evidence="6">Peptidase S66</fullName>
    </submittedName>
</protein>
<evidence type="ECO:0000259" key="4">
    <source>
        <dbReference type="Pfam" id="PF02016"/>
    </source>
</evidence>
<evidence type="ECO:0000256" key="3">
    <source>
        <dbReference type="PIRSR" id="PIRSR028757-1"/>
    </source>
</evidence>